<evidence type="ECO:0000313" key="2">
    <source>
        <dbReference type="EMBL" id="VDL65537.1"/>
    </source>
</evidence>
<organism evidence="4">
    <name type="scientific">Nippostrongylus brasiliensis</name>
    <name type="common">Rat hookworm</name>
    <dbReference type="NCBI Taxonomy" id="27835"/>
    <lineage>
        <taxon>Eukaryota</taxon>
        <taxon>Metazoa</taxon>
        <taxon>Ecdysozoa</taxon>
        <taxon>Nematoda</taxon>
        <taxon>Chromadorea</taxon>
        <taxon>Rhabditida</taxon>
        <taxon>Rhabditina</taxon>
        <taxon>Rhabditomorpha</taxon>
        <taxon>Strongyloidea</taxon>
        <taxon>Heligmosomidae</taxon>
        <taxon>Nippostrongylus</taxon>
    </lineage>
</organism>
<accession>A0A0N4XHE5</accession>
<dbReference type="WBParaSite" id="NBR_0000194701-mRNA-1">
    <property type="protein sequence ID" value="NBR_0000194701-mRNA-1"/>
    <property type="gene ID" value="NBR_0000194701"/>
</dbReference>
<dbReference type="EMBL" id="UYSL01001889">
    <property type="protein sequence ID" value="VDL65537.1"/>
    <property type="molecule type" value="Genomic_DNA"/>
</dbReference>
<feature type="region of interest" description="Disordered" evidence="1">
    <location>
        <begin position="1"/>
        <end position="38"/>
    </location>
</feature>
<proteinExistence type="predicted"/>
<evidence type="ECO:0000256" key="1">
    <source>
        <dbReference type="SAM" id="MobiDB-lite"/>
    </source>
</evidence>
<feature type="compositionally biased region" description="Acidic residues" evidence="1">
    <location>
        <begin position="68"/>
        <end position="78"/>
    </location>
</feature>
<gene>
    <name evidence="2" type="ORF">NBR_LOCUS1948</name>
</gene>
<protein>
    <submittedName>
        <fullName evidence="4">CDC37_C domain-containing protein</fullName>
    </submittedName>
</protein>
<keyword evidence="3" id="KW-1185">Reference proteome</keyword>
<dbReference type="AlphaFoldDB" id="A0A0N4XHE5"/>
<evidence type="ECO:0000313" key="4">
    <source>
        <dbReference type="WBParaSite" id="NBR_0000194701-mRNA-1"/>
    </source>
</evidence>
<feature type="region of interest" description="Disordered" evidence="1">
    <location>
        <begin position="55"/>
        <end position="103"/>
    </location>
</feature>
<dbReference type="Proteomes" id="UP000271162">
    <property type="component" value="Unassembled WGS sequence"/>
</dbReference>
<reference evidence="4" key="1">
    <citation type="submission" date="2017-02" db="UniProtKB">
        <authorList>
            <consortium name="WormBaseParasite"/>
        </authorList>
    </citation>
    <scope>IDENTIFICATION</scope>
</reference>
<sequence>MRLTLQDLRAQQLKDEEKHKSTFKSEMRKAVSNDRHPERDEMITVNNAMFMEGLDVDDEGDQNKGDAPMEEETSESAESDTGVGVPAEPAQHIRREIELEEDS</sequence>
<reference evidence="2 3" key="2">
    <citation type="submission" date="2018-11" db="EMBL/GenBank/DDBJ databases">
        <authorList>
            <consortium name="Pathogen Informatics"/>
        </authorList>
    </citation>
    <scope>NUCLEOTIDE SEQUENCE [LARGE SCALE GENOMIC DNA]</scope>
</reference>
<evidence type="ECO:0000313" key="3">
    <source>
        <dbReference type="Proteomes" id="UP000271162"/>
    </source>
</evidence>
<feature type="compositionally biased region" description="Basic and acidic residues" evidence="1">
    <location>
        <begin position="12"/>
        <end position="38"/>
    </location>
</feature>
<name>A0A0N4XHE5_NIPBR</name>